<accession>A0ABV0MVV1</accession>
<evidence type="ECO:0000256" key="1">
    <source>
        <dbReference type="ARBA" id="ARBA00004498"/>
    </source>
</evidence>
<name>A0ABV0MVV1_9TELE</name>
<evidence type="ECO:0000256" key="3">
    <source>
        <dbReference type="ARBA" id="ARBA00022530"/>
    </source>
</evidence>
<dbReference type="PROSITE" id="PS50993">
    <property type="entry name" value="NIDOGEN_G2"/>
    <property type="match status" value="1"/>
</dbReference>
<evidence type="ECO:0000313" key="8">
    <source>
        <dbReference type="EMBL" id="MEQ2163265.1"/>
    </source>
</evidence>
<evidence type="ECO:0000256" key="4">
    <source>
        <dbReference type="ARBA" id="ARBA00022729"/>
    </source>
</evidence>
<keyword evidence="3" id="KW-0272">Extracellular matrix</keyword>
<evidence type="ECO:0000313" key="9">
    <source>
        <dbReference type="Proteomes" id="UP001476798"/>
    </source>
</evidence>
<dbReference type="Gene3D" id="2.40.155.10">
    <property type="entry name" value="Green fluorescent protein"/>
    <property type="match status" value="1"/>
</dbReference>
<evidence type="ECO:0000256" key="2">
    <source>
        <dbReference type="ARBA" id="ARBA00022525"/>
    </source>
</evidence>
<keyword evidence="9" id="KW-1185">Reference proteome</keyword>
<dbReference type="InterPro" id="IPR009017">
    <property type="entry name" value="GFP"/>
</dbReference>
<gene>
    <name evidence="8" type="ORF">GOODEAATRI_028406</name>
</gene>
<dbReference type="Proteomes" id="UP001476798">
    <property type="component" value="Unassembled WGS sequence"/>
</dbReference>
<comment type="subcellular location">
    <subcellularLocation>
        <location evidence="1">Secreted</location>
        <location evidence="1">Extracellular space</location>
        <location evidence="1">Extracellular matrix</location>
    </subcellularLocation>
</comment>
<reference evidence="8 9" key="1">
    <citation type="submission" date="2021-06" db="EMBL/GenBank/DDBJ databases">
        <authorList>
            <person name="Palmer J.M."/>
        </authorList>
    </citation>
    <scope>NUCLEOTIDE SEQUENCE [LARGE SCALE GENOMIC DNA]</scope>
    <source>
        <strain evidence="8 9">GA_2019</strain>
        <tissue evidence="8">Muscle</tissue>
    </source>
</reference>
<evidence type="ECO:0000256" key="6">
    <source>
        <dbReference type="ARBA" id="ARBA00023180"/>
    </source>
</evidence>
<protein>
    <recommendedName>
        <fullName evidence="7">Nidogen G2 beta-barrel domain-containing protein</fullName>
    </recommendedName>
</protein>
<evidence type="ECO:0000256" key="5">
    <source>
        <dbReference type="ARBA" id="ARBA00022837"/>
    </source>
</evidence>
<sequence>MEPFKETYQYYPEFSIVSAERGIESFTFHLKQNITYRDCRHDNRAPTSETLQINMERVFVMYVKEEQILRYAITNKISPVGGE</sequence>
<keyword evidence="5" id="KW-0106">Calcium</keyword>
<proteinExistence type="predicted"/>
<keyword evidence="6" id="KW-0325">Glycoprotein</keyword>
<dbReference type="SUPFAM" id="SSF54511">
    <property type="entry name" value="GFP-like"/>
    <property type="match status" value="1"/>
</dbReference>
<feature type="domain" description="Nidogen G2 beta-barrel" evidence="7">
    <location>
        <begin position="1"/>
        <end position="83"/>
    </location>
</feature>
<keyword evidence="2" id="KW-0964">Secreted</keyword>
<dbReference type="EMBL" id="JAHRIO010013927">
    <property type="protein sequence ID" value="MEQ2163265.1"/>
    <property type="molecule type" value="Genomic_DNA"/>
</dbReference>
<keyword evidence="4" id="KW-0732">Signal</keyword>
<dbReference type="InterPro" id="IPR006605">
    <property type="entry name" value="G2_nidogen/fibulin_G2F"/>
</dbReference>
<organism evidence="8 9">
    <name type="scientific">Goodea atripinnis</name>
    <dbReference type="NCBI Taxonomy" id="208336"/>
    <lineage>
        <taxon>Eukaryota</taxon>
        <taxon>Metazoa</taxon>
        <taxon>Chordata</taxon>
        <taxon>Craniata</taxon>
        <taxon>Vertebrata</taxon>
        <taxon>Euteleostomi</taxon>
        <taxon>Actinopterygii</taxon>
        <taxon>Neopterygii</taxon>
        <taxon>Teleostei</taxon>
        <taxon>Neoteleostei</taxon>
        <taxon>Acanthomorphata</taxon>
        <taxon>Ovalentaria</taxon>
        <taxon>Atherinomorphae</taxon>
        <taxon>Cyprinodontiformes</taxon>
        <taxon>Goodeidae</taxon>
        <taxon>Goodea</taxon>
    </lineage>
</organism>
<comment type="caution">
    <text evidence="8">The sequence shown here is derived from an EMBL/GenBank/DDBJ whole genome shotgun (WGS) entry which is preliminary data.</text>
</comment>
<evidence type="ECO:0000259" key="7">
    <source>
        <dbReference type="PROSITE" id="PS50993"/>
    </source>
</evidence>